<organism evidence="22">
    <name type="scientific">Menopon gallinae</name>
    <name type="common">poultry shaft louse</name>
    <dbReference type="NCBI Taxonomy" id="328185"/>
    <lineage>
        <taxon>Eukaryota</taxon>
        <taxon>Metazoa</taxon>
        <taxon>Ecdysozoa</taxon>
        <taxon>Arthropoda</taxon>
        <taxon>Hexapoda</taxon>
        <taxon>Insecta</taxon>
        <taxon>Pterygota</taxon>
        <taxon>Neoptera</taxon>
        <taxon>Paraneoptera</taxon>
        <taxon>Psocodea</taxon>
        <taxon>Troctomorpha</taxon>
        <taxon>Phthiraptera</taxon>
        <taxon>Amblycera</taxon>
        <taxon>Menoponidae</taxon>
        <taxon>Menopon</taxon>
    </lineage>
</organism>
<comment type="subcellular location">
    <subcellularLocation>
        <location evidence="1">Mitochondrion inner membrane</location>
        <topology evidence="1">Multi-pass membrane protein</topology>
    </subcellularLocation>
</comment>
<comment type="catalytic activity">
    <reaction evidence="10">
        <text>2-oxoadipate(in) + 2-oxoglutarate(out) = 2-oxoadipate(out) + 2-oxoglutarate(in)</text>
        <dbReference type="Rhea" id="RHEA:71739"/>
        <dbReference type="ChEBI" id="CHEBI:16810"/>
        <dbReference type="ChEBI" id="CHEBI:57499"/>
    </reaction>
</comment>
<evidence type="ECO:0000256" key="10">
    <source>
        <dbReference type="ARBA" id="ARBA00036018"/>
    </source>
</evidence>
<evidence type="ECO:0000256" key="18">
    <source>
        <dbReference type="ARBA" id="ARBA00048920"/>
    </source>
</evidence>
<evidence type="ECO:0000256" key="21">
    <source>
        <dbReference type="RuleBase" id="RU000488"/>
    </source>
</evidence>
<comment type="catalytic activity">
    <reaction evidence="18">
        <text>glutarate(in) + 2-oxoglutarate(out) = glutarate(out) + 2-oxoglutarate(in)</text>
        <dbReference type="Rhea" id="RHEA:71751"/>
        <dbReference type="ChEBI" id="CHEBI:16810"/>
        <dbReference type="ChEBI" id="CHEBI:30921"/>
    </reaction>
</comment>
<evidence type="ECO:0000256" key="11">
    <source>
        <dbReference type="ARBA" id="ARBA00039747"/>
    </source>
</evidence>
<keyword evidence="8" id="KW-0496">Mitochondrion</keyword>
<evidence type="ECO:0000256" key="9">
    <source>
        <dbReference type="ARBA" id="ARBA00023136"/>
    </source>
</evidence>
<evidence type="ECO:0000256" key="20">
    <source>
        <dbReference type="PROSITE-ProRule" id="PRU00282"/>
    </source>
</evidence>
<evidence type="ECO:0000256" key="15">
    <source>
        <dbReference type="ARBA" id="ARBA00048003"/>
    </source>
</evidence>
<evidence type="ECO:0000256" key="12">
    <source>
        <dbReference type="ARBA" id="ARBA00041874"/>
    </source>
</evidence>
<dbReference type="InterPro" id="IPR018108">
    <property type="entry name" value="MCP_transmembrane"/>
</dbReference>
<feature type="repeat" description="Solcar" evidence="20">
    <location>
        <begin position="115"/>
        <end position="204"/>
    </location>
</feature>
<evidence type="ECO:0000256" key="1">
    <source>
        <dbReference type="ARBA" id="ARBA00004448"/>
    </source>
</evidence>
<keyword evidence="7" id="KW-1133">Transmembrane helix</keyword>
<dbReference type="InterPro" id="IPR023395">
    <property type="entry name" value="MCP_dom_sf"/>
</dbReference>
<name>A0AAW2HAL5_9NEOP</name>
<comment type="catalytic activity">
    <reaction evidence="16">
        <text>L-2-aminoadipate(in) + 2-oxoglutarate(out) = L-2-aminoadipate(out) + 2-oxoglutarate(in)</text>
        <dbReference type="Rhea" id="RHEA:71747"/>
        <dbReference type="ChEBI" id="CHEBI:16810"/>
        <dbReference type="ChEBI" id="CHEBI:58672"/>
    </reaction>
</comment>
<accession>A0AAW2HAL5</accession>
<comment type="catalytic activity">
    <reaction evidence="19">
        <text>hexanedioate(in) + 2-oxoglutarate(out) = hexanedioate(out) + 2-oxoglutarate(in)</text>
        <dbReference type="Rhea" id="RHEA:71743"/>
        <dbReference type="ChEBI" id="CHEBI:16810"/>
        <dbReference type="ChEBI" id="CHEBI:17128"/>
    </reaction>
</comment>
<comment type="function">
    <text evidence="13">Transports dicarboxylates across the inner membranes of mitochondria by a counter-exchange mechanism. Can transport 2-oxoadipate (2-oxohexanedioate), 2-oxoglutarate, adipate (hexanedioate), glutarate, and to a lesser extent, pimelate (heptanedioate), 2-oxopimelate (2-oxoheptanedioate), 2-aminoadipate (2-aminohexanedioate), oxaloacetate, and citrate. Plays a central role in catabolism of lysine, hydroxylysine, and tryptophan, by transporting common metabolite intermediates (such as 2-oxoadipate) into the mitochondria, where it is converted into acetyl-CoA and can enter the citric acid (TCA) cycle.</text>
</comment>
<sequence length="309" mass="34287">MTERKPSLLKQAATQVGAGGTAGFVEVCIMHPLDLIKTRMQLQGVKAEVLSSEGINRVYYDGLFDCVQKMFRHEGILSFYKGILPPIMAETPKRAVKFFTFEQYKNFFSLGSTTVTPFIYSLAGAAAGVTEAIVINPFEVVKVSLQSDRNKLNLSPSTYSVTRQIIKTGGLGLNGLNKGLTATVFRNGVFNMIYFGFYHSVKDKIPKIHDATGEFFKKLLIGFSAGTLASCMNIPFDVAKSRMQGPQPKIGEVKYKSLFPTMHTIYKEEGWRALYKGLLPKVMRLGPGGAVMLVVYDLMSEFIQKKFPD</sequence>
<dbReference type="SUPFAM" id="SSF103506">
    <property type="entry name" value="Mitochondrial carrier"/>
    <property type="match status" value="1"/>
</dbReference>
<reference evidence="22" key="1">
    <citation type="journal article" date="2024" name="Gigascience">
        <title>Chromosome-level genome of the poultry shaft louse Menopon gallinae provides insight into the host-switching and adaptive evolution of parasitic lice.</title>
        <authorList>
            <person name="Xu Y."/>
            <person name="Ma L."/>
            <person name="Liu S."/>
            <person name="Liang Y."/>
            <person name="Liu Q."/>
            <person name="He Z."/>
            <person name="Tian L."/>
            <person name="Duan Y."/>
            <person name="Cai W."/>
            <person name="Li H."/>
            <person name="Song F."/>
        </authorList>
    </citation>
    <scope>NUCLEOTIDE SEQUENCE</scope>
    <source>
        <strain evidence="22">Cailab_2023a</strain>
    </source>
</reference>
<comment type="caution">
    <text evidence="22">The sequence shown here is derived from an EMBL/GenBank/DDBJ whole genome shotgun (WGS) entry which is preliminary data.</text>
</comment>
<dbReference type="EMBL" id="JARGDH010000005">
    <property type="protein sequence ID" value="KAL0266824.1"/>
    <property type="molecule type" value="Genomic_DNA"/>
</dbReference>
<comment type="similarity">
    <text evidence="2 21">Belongs to the mitochondrial carrier (TC 2.A.29) family.</text>
</comment>
<evidence type="ECO:0000256" key="5">
    <source>
        <dbReference type="ARBA" id="ARBA00022737"/>
    </source>
</evidence>
<comment type="catalytic activity">
    <reaction evidence="17">
        <text>2-oxoheptanedioate(in) + 2-oxoglutarate(out) = 2-oxoheptanedioate(out) + 2-oxoglutarate(in)</text>
        <dbReference type="Rhea" id="RHEA:71755"/>
        <dbReference type="ChEBI" id="CHEBI:16810"/>
        <dbReference type="ChEBI" id="CHEBI:72701"/>
    </reaction>
</comment>
<gene>
    <name evidence="22" type="ORF">PYX00_009264</name>
</gene>
<evidence type="ECO:0000256" key="16">
    <source>
        <dbReference type="ARBA" id="ARBA00048303"/>
    </source>
</evidence>
<evidence type="ECO:0000256" key="7">
    <source>
        <dbReference type="ARBA" id="ARBA00022989"/>
    </source>
</evidence>
<protein>
    <recommendedName>
        <fullName evidence="11">Mitochondrial 2-oxodicarboxylate carrier</fullName>
    </recommendedName>
    <alternativeName>
        <fullName evidence="12">Solute carrier family 25 member 21</fullName>
    </alternativeName>
</protein>
<keyword evidence="9 20" id="KW-0472">Membrane</keyword>
<keyword evidence="4 20" id="KW-0812">Transmembrane</keyword>
<evidence type="ECO:0000256" key="6">
    <source>
        <dbReference type="ARBA" id="ARBA00022792"/>
    </source>
</evidence>
<comment type="catalytic activity">
    <reaction evidence="14">
        <text>heptanedioate(in) + 2-oxoglutarate(out) = heptanedioate(out) + 2-oxoglutarate(in)</text>
        <dbReference type="Rhea" id="RHEA:71759"/>
        <dbReference type="ChEBI" id="CHEBI:16810"/>
        <dbReference type="ChEBI" id="CHEBI:36165"/>
    </reaction>
</comment>
<evidence type="ECO:0000256" key="8">
    <source>
        <dbReference type="ARBA" id="ARBA00023128"/>
    </source>
</evidence>
<dbReference type="PANTHER" id="PTHR46356">
    <property type="entry name" value="MITOCHONDRIAL 2-OXODICARBOXYLATE CARRIER"/>
    <property type="match status" value="1"/>
</dbReference>
<keyword evidence="5" id="KW-0677">Repeat</keyword>
<evidence type="ECO:0000256" key="17">
    <source>
        <dbReference type="ARBA" id="ARBA00048581"/>
    </source>
</evidence>
<keyword evidence="6" id="KW-0999">Mitochondrion inner membrane</keyword>
<dbReference type="AlphaFoldDB" id="A0AAW2HAL5"/>
<keyword evidence="3 21" id="KW-0813">Transport</keyword>
<evidence type="ECO:0000256" key="2">
    <source>
        <dbReference type="ARBA" id="ARBA00006375"/>
    </source>
</evidence>
<evidence type="ECO:0000256" key="13">
    <source>
        <dbReference type="ARBA" id="ARBA00046087"/>
    </source>
</evidence>
<feature type="repeat" description="Solcar" evidence="20">
    <location>
        <begin position="10"/>
        <end position="107"/>
    </location>
</feature>
<dbReference type="PROSITE" id="PS50920">
    <property type="entry name" value="SOLCAR"/>
    <property type="match status" value="3"/>
</dbReference>
<evidence type="ECO:0000256" key="14">
    <source>
        <dbReference type="ARBA" id="ARBA00047537"/>
    </source>
</evidence>
<comment type="catalytic activity">
    <reaction evidence="15">
        <text>citrate(in) + 2-oxoglutarate(out) = citrate(out) + 2-oxoglutarate(in)</text>
        <dbReference type="Rhea" id="RHEA:71763"/>
        <dbReference type="ChEBI" id="CHEBI:16810"/>
        <dbReference type="ChEBI" id="CHEBI:16947"/>
    </reaction>
</comment>
<evidence type="ECO:0000313" key="22">
    <source>
        <dbReference type="EMBL" id="KAL0266824.1"/>
    </source>
</evidence>
<evidence type="ECO:0000256" key="4">
    <source>
        <dbReference type="ARBA" id="ARBA00022692"/>
    </source>
</evidence>
<evidence type="ECO:0000256" key="3">
    <source>
        <dbReference type="ARBA" id="ARBA00022448"/>
    </source>
</evidence>
<dbReference type="InterPro" id="IPR051752">
    <property type="entry name" value="Mito_2-oxodicarb_carrier"/>
</dbReference>
<dbReference type="GO" id="GO:0005743">
    <property type="term" value="C:mitochondrial inner membrane"/>
    <property type="evidence" value="ECO:0007669"/>
    <property type="project" value="UniProtKB-SubCell"/>
</dbReference>
<evidence type="ECO:0000256" key="19">
    <source>
        <dbReference type="ARBA" id="ARBA00048998"/>
    </source>
</evidence>
<dbReference type="Gene3D" id="1.50.40.10">
    <property type="entry name" value="Mitochondrial carrier domain"/>
    <property type="match status" value="1"/>
</dbReference>
<feature type="repeat" description="Solcar" evidence="20">
    <location>
        <begin position="213"/>
        <end position="302"/>
    </location>
</feature>
<proteinExistence type="inferred from homology"/>
<dbReference type="PANTHER" id="PTHR46356:SF1">
    <property type="entry name" value="MITOCHONDRIAL 2-OXODICARBOXYLATE CARRIER"/>
    <property type="match status" value="1"/>
</dbReference>
<dbReference type="Pfam" id="PF00153">
    <property type="entry name" value="Mito_carr"/>
    <property type="match status" value="3"/>
</dbReference>